<evidence type="ECO:0000313" key="2">
    <source>
        <dbReference type="Proteomes" id="UP000192578"/>
    </source>
</evidence>
<dbReference type="EMBL" id="MTYJ01000762">
    <property type="protein sequence ID" value="OWA55421.1"/>
    <property type="molecule type" value="Genomic_DNA"/>
</dbReference>
<keyword evidence="2" id="KW-1185">Reference proteome</keyword>
<dbReference type="AlphaFoldDB" id="A0A9X6NRN4"/>
<accession>A0A9X6NRN4</accession>
<evidence type="ECO:0000313" key="1">
    <source>
        <dbReference type="EMBL" id="OWA55421.1"/>
    </source>
</evidence>
<comment type="caution">
    <text evidence="1">The sequence shown here is derived from an EMBL/GenBank/DDBJ whole genome shotgun (WGS) entry which is preliminary data.</text>
</comment>
<proteinExistence type="predicted"/>
<sequence>MSRLGQTFPKLQTFTLTNQCQTTQRTRRKHHLHTRITSRYRWAVPSRFRGPSPWARHCGRSVRTICASASGRPQSWGHFTVYSAITIVSTSFRRVLDYPGFALVSSSSHQWPAVGAVACFICRYNRLESPSPINVF</sequence>
<organism evidence="1 2">
    <name type="scientific">Hypsibius exemplaris</name>
    <name type="common">Freshwater tardigrade</name>
    <dbReference type="NCBI Taxonomy" id="2072580"/>
    <lineage>
        <taxon>Eukaryota</taxon>
        <taxon>Metazoa</taxon>
        <taxon>Ecdysozoa</taxon>
        <taxon>Tardigrada</taxon>
        <taxon>Eutardigrada</taxon>
        <taxon>Parachela</taxon>
        <taxon>Hypsibioidea</taxon>
        <taxon>Hypsibiidae</taxon>
        <taxon>Hypsibius</taxon>
    </lineage>
</organism>
<name>A0A9X6NRN4_HYPEX</name>
<gene>
    <name evidence="1" type="ORF">BV898_19806</name>
</gene>
<dbReference type="Proteomes" id="UP000192578">
    <property type="component" value="Unassembled WGS sequence"/>
</dbReference>
<protein>
    <submittedName>
        <fullName evidence="1">Uncharacterized protein</fullName>
    </submittedName>
</protein>
<reference evidence="2" key="1">
    <citation type="submission" date="2017-01" db="EMBL/GenBank/DDBJ databases">
        <title>Comparative genomics of anhydrobiosis in the tardigrade Hypsibius dujardini.</title>
        <authorList>
            <person name="Yoshida Y."/>
            <person name="Koutsovoulos G."/>
            <person name="Laetsch D."/>
            <person name="Stevens L."/>
            <person name="Kumar S."/>
            <person name="Horikawa D."/>
            <person name="Ishino K."/>
            <person name="Komine S."/>
            <person name="Tomita M."/>
            <person name="Blaxter M."/>
            <person name="Arakawa K."/>
        </authorList>
    </citation>
    <scope>NUCLEOTIDE SEQUENCE [LARGE SCALE GENOMIC DNA]</scope>
    <source>
        <strain evidence="2">Z151</strain>
    </source>
</reference>